<gene>
    <name evidence="1" type="ORF">C7Y72_20115</name>
</gene>
<organism evidence="1 2">
    <name type="scientific">Paraconexibacter algicola</name>
    <dbReference type="NCBI Taxonomy" id="2133960"/>
    <lineage>
        <taxon>Bacteria</taxon>
        <taxon>Bacillati</taxon>
        <taxon>Actinomycetota</taxon>
        <taxon>Thermoleophilia</taxon>
        <taxon>Solirubrobacterales</taxon>
        <taxon>Paraconexibacteraceae</taxon>
        <taxon>Paraconexibacter</taxon>
    </lineage>
</organism>
<dbReference type="EMBL" id="PYYB01000004">
    <property type="protein sequence ID" value="PTL54886.1"/>
    <property type="molecule type" value="Genomic_DNA"/>
</dbReference>
<evidence type="ECO:0000313" key="1">
    <source>
        <dbReference type="EMBL" id="PTL54886.1"/>
    </source>
</evidence>
<dbReference type="OrthoDB" id="5244001at2"/>
<dbReference type="RefSeq" id="WP_107570986.1">
    <property type="nucleotide sequence ID" value="NZ_PYYB01000004.1"/>
</dbReference>
<evidence type="ECO:0000313" key="2">
    <source>
        <dbReference type="Proteomes" id="UP000240739"/>
    </source>
</evidence>
<name>A0A2T4UCE4_9ACTN</name>
<accession>A0A2T4UCE4</accession>
<comment type="caution">
    <text evidence="1">The sequence shown here is derived from an EMBL/GenBank/DDBJ whole genome shotgun (WGS) entry which is preliminary data.</text>
</comment>
<dbReference type="Proteomes" id="UP000240739">
    <property type="component" value="Unassembled WGS sequence"/>
</dbReference>
<keyword evidence="2" id="KW-1185">Reference proteome</keyword>
<reference evidence="1 2" key="1">
    <citation type="submission" date="2018-03" db="EMBL/GenBank/DDBJ databases">
        <title>Aquarubrobacter algicola gen. nov., sp. nov., a novel actinobacterium isolated from shallow eutrophic lake during the end of cyanobacterial harmful algal blooms.</title>
        <authorList>
            <person name="Chun S.J."/>
        </authorList>
    </citation>
    <scope>NUCLEOTIDE SEQUENCE [LARGE SCALE GENOMIC DNA]</scope>
    <source>
        <strain evidence="1 2">Seoho-28</strain>
    </source>
</reference>
<sequence>MTSNGSAYARFRRALQSGNLTLVRTAAAELPNVSLDDALHVCVLLRDREPERYERAAVRWIARFCVERRDVSIEDVDQASQAFALMREDPERALLALQALCAGV</sequence>
<dbReference type="AlphaFoldDB" id="A0A2T4UCE4"/>
<protein>
    <submittedName>
        <fullName evidence="1">Uncharacterized protein</fullName>
    </submittedName>
</protein>
<proteinExistence type="predicted"/>